<organism evidence="2 3">
    <name type="scientific">Karstenula rhodostoma CBS 690.94</name>
    <dbReference type="NCBI Taxonomy" id="1392251"/>
    <lineage>
        <taxon>Eukaryota</taxon>
        <taxon>Fungi</taxon>
        <taxon>Dikarya</taxon>
        <taxon>Ascomycota</taxon>
        <taxon>Pezizomycotina</taxon>
        <taxon>Dothideomycetes</taxon>
        <taxon>Pleosporomycetidae</taxon>
        <taxon>Pleosporales</taxon>
        <taxon>Massarineae</taxon>
        <taxon>Didymosphaeriaceae</taxon>
        <taxon>Karstenula</taxon>
    </lineage>
</organism>
<comment type="caution">
    <text evidence="2">The sequence shown here is derived from an EMBL/GenBank/DDBJ whole genome shotgun (WGS) entry which is preliminary data.</text>
</comment>
<dbReference type="Proteomes" id="UP000799764">
    <property type="component" value="Unassembled WGS sequence"/>
</dbReference>
<evidence type="ECO:0000313" key="2">
    <source>
        <dbReference type="EMBL" id="KAF2444486.1"/>
    </source>
</evidence>
<feature type="compositionally biased region" description="Low complexity" evidence="1">
    <location>
        <begin position="100"/>
        <end position="121"/>
    </location>
</feature>
<dbReference type="AlphaFoldDB" id="A0A9P4UBT4"/>
<gene>
    <name evidence="2" type="ORF">P171DRAFT_485935</name>
</gene>
<feature type="region of interest" description="Disordered" evidence="1">
    <location>
        <begin position="98"/>
        <end position="127"/>
    </location>
</feature>
<proteinExistence type="predicted"/>
<keyword evidence="3" id="KW-1185">Reference proteome</keyword>
<sequence length="312" mass="34255">MDPLSITTAAITIAGVLRGTAKAVKVARVAEEGLQQTTSEVGDISLLLDTMVTCLQPSPTHCRYTWRGRLNDDFGVINLATGFQVQQFLTPMEIIASDQTPTQPTTSPSSPSKSKSPTSHAPSPPLIDRRFSTFKVKSTAENQWVNFIHQQLQSSVLDAGCSNWYINEHGQNAASWRGMRKETMLLASILSGFLPGATVMTINAFHKIGFDLDVIGRQREIASIEEKARLNYEKAGTSVNIAIWNMHVPVNHQFEDILETGLQPMGRGGGFRIVVFRGSGYIKNEGAGGFDNWRCSGNWVQHDNVVTFKATT</sequence>
<accession>A0A9P4UBT4</accession>
<reference evidence="2" key="1">
    <citation type="journal article" date="2020" name="Stud. Mycol.">
        <title>101 Dothideomycetes genomes: a test case for predicting lifestyles and emergence of pathogens.</title>
        <authorList>
            <person name="Haridas S."/>
            <person name="Albert R."/>
            <person name="Binder M."/>
            <person name="Bloem J."/>
            <person name="Labutti K."/>
            <person name="Salamov A."/>
            <person name="Andreopoulos B."/>
            <person name="Baker S."/>
            <person name="Barry K."/>
            <person name="Bills G."/>
            <person name="Bluhm B."/>
            <person name="Cannon C."/>
            <person name="Castanera R."/>
            <person name="Culley D."/>
            <person name="Daum C."/>
            <person name="Ezra D."/>
            <person name="Gonzalez J."/>
            <person name="Henrissat B."/>
            <person name="Kuo A."/>
            <person name="Liang C."/>
            <person name="Lipzen A."/>
            <person name="Lutzoni F."/>
            <person name="Magnuson J."/>
            <person name="Mondo S."/>
            <person name="Nolan M."/>
            <person name="Ohm R."/>
            <person name="Pangilinan J."/>
            <person name="Park H.-J."/>
            <person name="Ramirez L."/>
            <person name="Alfaro M."/>
            <person name="Sun H."/>
            <person name="Tritt A."/>
            <person name="Yoshinaga Y."/>
            <person name="Zwiers L.-H."/>
            <person name="Turgeon B."/>
            <person name="Goodwin S."/>
            <person name="Spatafora J."/>
            <person name="Crous P."/>
            <person name="Grigoriev I."/>
        </authorList>
    </citation>
    <scope>NUCLEOTIDE SEQUENCE</scope>
    <source>
        <strain evidence="2">CBS 690.94</strain>
    </source>
</reference>
<evidence type="ECO:0000256" key="1">
    <source>
        <dbReference type="SAM" id="MobiDB-lite"/>
    </source>
</evidence>
<dbReference type="EMBL" id="MU001501">
    <property type="protein sequence ID" value="KAF2444486.1"/>
    <property type="molecule type" value="Genomic_DNA"/>
</dbReference>
<evidence type="ECO:0000313" key="3">
    <source>
        <dbReference type="Proteomes" id="UP000799764"/>
    </source>
</evidence>
<name>A0A9P4UBT4_9PLEO</name>
<dbReference type="OrthoDB" id="3783614at2759"/>
<protein>
    <submittedName>
        <fullName evidence="2">Uncharacterized protein</fullName>
    </submittedName>
</protein>